<evidence type="ECO:0000313" key="1">
    <source>
        <dbReference type="EMBL" id="EAX88623.1"/>
    </source>
</evidence>
<dbReference type="KEGG" id="tva:4746284"/>
<accession>A2G2J9</accession>
<gene>
    <name evidence="1" type="ORF">TVAG_167700</name>
</gene>
<dbReference type="EMBL" id="DS114287">
    <property type="protein sequence ID" value="EAX88623.1"/>
    <property type="molecule type" value="Genomic_DNA"/>
</dbReference>
<reference evidence="1" key="1">
    <citation type="submission" date="2006-10" db="EMBL/GenBank/DDBJ databases">
        <authorList>
            <person name="Amadeo P."/>
            <person name="Zhao Q."/>
            <person name="Wortman J."/>
            <person name="Fraser-Liggett C."/>
            <person name="Carlton J."/>
        </authorList>
    </citation>
    <scope>NUCLEOTIDE SEQUENCE</scope>
    <source>
        <strain evidence="1">G3</strain>
    </source>
</reference>
<protein>
    <submittedName>
        <fullName evidence="1">Uncharacterized protein</fullName>
    </submittedName>
</protein>
<dbReference type="RefSeq" id="XP_001301553.1">
    <property type="nucleotide sequence ID" value="XM_001301552.1"/>
</dbReference>
<dbReference type="VEuPathDB" id="TrichDB:TVAGG3_0918910"/>
<dbReference type="InParanoid" id="A2G2J9"/>
<keyword evidence="2" id="KW-1185">Reference proteome</keyword>
<organism evidence="1 2">
    <name type="scientific">Trichomonas vaginalis (strain ATCC PRA-98 / G3)</name>
    <dbReference type="NCBI Taxonomy" id="412133"/>
    <lineage>
        <taxon>Eukaryota</taxon>
        <taxon>Metamonada</taxon>
        <taxon>Parabasalia</taxon>
        <taxon>Trichomonadida</taxon>
        <taxon>Trichomonadidae</taxon>
        <taxon>Trichomonas</taxon>
    </lineage>
</organism>
<name>A2G2J9_TRIV3</name>
<sequence>MVLKIRVKKETMRDFSYHPYKIQALEKKDKLRKFLNDQLSKDKIEHLDQIAKKIDFDDHDFGDFEEIDPKEL</sequence>
<dbReference type="SMR" id="A2G2J9"/>
<proteinExistence type="predicted"/>
<dbReference type="InterPro" id="IPR025181">
    <property type="entry name" value="DUF4108"/>
</dbReference>
<dbReference type="Proteomes" id="UP000001542">
    <property type="component" value="Unassembled WGS sequence"/>
</dbReference>
<dbReference type="Pfam" id="PF13390">
    <property type="entry name" value="DUF4108"/>
    <property type="match status" value="1"/>
</dbReference>
<evidence type="ECO:0000313" key="2">
    <source>
        <dbReference type="Proteomes" id="UP000001542"/>
    </source>
</evidence>
<dbReference type="AlphaFoldDB" id="A2G2J9"/>
<dbReference type="VEuPathDB" id="TrichDB:TVAG_167700"/>
<reference evidence="1" key="2">
    <citation type="journal article" date="2007" name="Science">
        <title>Draft genome sequence of the sexually transmitted pathogen Trichomonas vaginalis.</title>
        <authorList>
            <person name="Carlton J.M."/>
            <person name="Hirt R.P."/>
            <person name="Silva J.C."/>
            <person name="Delcher A.L."/>
            <person name="Schatz M."/>
            <person name="Zhao Q."/>
            <person name="Wortman J.R."/>
            <person name="Bidwell S.L."/>
            <person name="Alsmark U.C.M."/>
            <person name="Besteiro S."/>
            <person name="Sicheritz-Ponten T."/>
            <person name="Noel C.J."/>
            <person name="Dacks J.B."/>
            <person name="Foster P.G."/>
            <person name="Simillion C."/>
            <person name="Van de Peer Y."/>
            <person name="Miranda-Saavedra D."/>
            <person name="Barton G.J."/>
            <person name="Westrop G.D."/>
            <person name="Mueller S."/>
            <person name="Dessi D."/>
            <person name="Fiori P.L."/>
            <person name="Ren Q."/>
            <person name="Paulsen I."/>
            <person name="Zhang H."/>
            <person name="Bastida-Corcuera F.D."/>
            <person name="Simoes-Barbosa A."/>
            <person name="Brown M.T."/>
            <person name="Hayes R.D."/>
            <person name="Mukherjee M."/>
            <person name="Okumura C.Y."/>
            <person name="Schneider R."/>
            <person name="Smith A.J."/>
            <person name="Vanacova S."/>
            <person name="Villalvazo M."/>
            <person name="Haas B.J."/>
            <person name="Pertea M."/>
            <person name="Feldblyum T.V."/>
            <person name="Utterback T.R."/>
            <person name="Shu C.L."/>
            <person name="Osoegawa K."/>
            <person name="de Jong P.J."/>
            <person name="Hrdy I."/>
            <person name="Horvathova L."/>
            <person name="Zubacova Z."/>
            <person name="Dolezal P."/>
            <person name="Malik S.B."/>
            <person name="Logsdon J.M. Jr."/>
            <person name="Henze K."/>
            <person name="Gupta A."/>
            <person name="Wang C.C."/>
            <person name="Dunne R.L."/>
            <person name="Upcroft J.A."/>
            <person name="Upcroft P."/>
            <person name="White O."/>
            <person name="Salzberg S.L."/>
            <person name="Tang P."/>
            <person name="Chiu C.-H."/>
            <person name="Lee Y.-S."/>
            <person name="Embley T.M."/>
            <person name="Coombs G.H."/>
            <person name="Mottram J.C."/>
            <person name="Tachezy J."/>
            <person name="Fraser-Liggett C.M."/>
            <person name="Johnson P.J."/>
        </authorList>
    </citation>
    <scope>NUCLEOTIDE SEQUENCE [LARGE SCALE GENOMIC DNA]</scope>
    <source>
        <strain evidence="1">G3</strain>
    </source>
</reference>